<organism evidence="1 2">
    <name type="scientific">Liquorilactobacillus hordei DSM 19519</name>
    <dbReference type="NCBI Taxonomy" id="1423759"/>
    <lineage>
        <taxon>Bacteria</taxon>
        <taxon>Bacillati</taxon>
        <taxon>Bacillota</taxon>
        <taxon>Bacilli</taxon>
        <taxon>Lactobacillales</taxon>
        <taxon>Lactobacillaceae</taxon>
        <taxon>Liquorilactobacillus</taxon>
    </lineage>
</organism>
<dbReference type="Proteomes" id="UP000051448">
    <property type="component" value="Unassembled WGS sequence"/>
</dbReference>
<dbReference type="SUPFAM" id="SSF88946">
    <property type="entry name" value="Sigma2 domain of RNA polymerase sigma factors"/>
    <property type="match status" value="1"/>
</dbReference>
<dbReference type="RefSeq" id="WP_057870422.1">
    <property type="nucleotide sequence ID" value="NZ_AZDX01000071.1"/>
</dbReference>
<dbReference type="PATRIC" id="fig|1423759.3.peg.2170"/>
<dbReference type="InterPro" id="IPR013324">
    <property type="entry name" value="RNA_pol_sigma_r3/r4-like"/>
</dbReference>
<dbReference type="STRING" id="1423759.FC92_GL002078"/>
<dbReference type="Gene3D" id="1.10.1740.10">
    <property type="match status" value="1"/>
</dbReference>
<reference evidence="1 2" key="1">
    <citation type="journal article" date="2015" name="Genome Announc.">
        <title>Expanding the biotechnology potential of lactobacilli through comparative genomics of 213 strains and associated genera.</title>
        <authorList>
            <person name="Sun Z."/>
            <person name="Harris H.M."/>
            <person name="McCann A."/>
            <person name="Guo C."/>
            <person name="Argimon S."/>
            <person name="Zhang W."/>
            <person name="Yang X."/>
            <person name="Jeffery I.B."/>
            <person name="Cooney J.C."/>
            <person name="Kagawa T.F."/>
            <person name="Liu W."/>
            <person name="Song Y."/>
            <person name="Salvetti E."/>
            <person name="Wrobel A."/>
            <person name="Rasinkangas P."/>
            <person name="Parkhill J."/>
            <person name="Rea M.C."/>
            <person name="O'Sullivan O."/>
            <person name="Ritari J."/>
            <person name="Douillard F.P."/>
            <person name="Paul Ross R."/>
            <person name="Yang R."/>
            <person name="Briner A.E."/>
            <person name="Felis G.E."/>
            <person name="de Vos W.M."/>
            <person name="Barrangou R."/>
            <person name="Klaenhammer T.R."/>
            <person name="Caufield P.W."/>
            <person name="Cui Y."/>
            <person name="Zhang H."/>
            <person name="O'Toole P.W."/>
        </authorList>
    </citation>
    <scope>NUCLEOTIDE SEQUENCE [LARGE SCALE GENOMIC DNA]</scope>
    <source>
        <strain evidence="1 2">DSM 19519</strain>
    </source>
</reference>
<dbReference type="GO" id="GO:0006352">
    <property type="term" value="P:DNA-templated transcription initiation"/>
    <property type="evidence" value="ECO:0007669"/>
    <property type="project" value="InterPro"/>
</dbReference>
<evidence type="ECO:0000313" key="2">
    <source>
        <dbReference type="Proteomes" id="UP000051448"/>
    </source>
</evidence>
<evidence type="ECO:0000313" key="1">
    <source>
        <dbReference type="EMBL" id="KRL03298.1"/>
    </source>
</evidence>
<dbReference type="InterPro" id="IPR014284">
    <property type="entry name" value="RNA_pol_sigma-70_dom"/>
</dbReference>
<dbReference type="AlphaFoldDB" id="A0A0R1MDW3"/>
<dbReference type="OrthoDB" id="1767844at2"/>
<dbReference type="NCBIfam" id="TIGR02937">
    <property type="entry name" value="sigma70-ECF"/>
    <property type="match status" value="1"/>
</dbReference>
<dbReference type="GO" id="GO:0003700">
    <property type="term" value="F:DNA-binding transcription factor activity"/>
    <property type="evidence" value="ECO:0007669"/>
    <property type="project" value="InterPro"/>
</dbReference>
<name>A0A0R1MDW3_9LACO</name>
<accession>A0A0R1MDW3</accession>
<dbReference type="EMBL" id="AZDX01000071">
    <property type="protein sequence ID" value="KRL03298.1"/>
    <property type="molecule type" value="Genomic_DNA"/>
</dbReference>
<sequence>MINSLSNDKIIQQILNIRNANSDADFQELFFQYRPLVLSSINRYHFRFYEIDDLLQEARIVCYQAVLAYNIEGKITFGKFYQQSLLNCFCSILRKESATKRKADRFAESFENILETQGEYYSNSAISHISPENTIIINEAINQLPYLLSDFEYHVFSLLYFKHQSPEIIAILLNESQSKVNRAVNRCKNKLTEELL</sequence>
<dbReference type="GeneID" id="98310418"/>
<comment type="caution">
    <text evidence="1">The sequence shown here is derived from an EMBL/GenBank/DDBJ whole genome shotgun (WGS) entry which is preliminary data.</text>
</comment>
<keyword evidence="2" id="KW-1185">Reference proteome</keyword>
<protein>
    <submittedName>
        <fullName evidence="1">ComX</fullName>
    </submittedName>
</protein>
<proteinExistence type="predicted"/>
<dbReference type="InterPro" id="IPR013325">
    <property type="entry name" value="RNA_pol_sigma_r2"/>
</dbReference>
<gene>
    <name evidence="1" type="ORF">FC92_GL002078</name>
</gene>
<dbReference type="SUPFAM" id="SSF88659">
    <property type="entry name" value="Sigma3 and sigma4 domains of RNA polymerase sigma factors"/>
    <property type="match status" value="1"/>
</dbReference>